<dbReference type="Pfam" id="PF00072">
    <property type="entry name" value="Response_reg"/>
    <property type="match status" value="1"/>
</dbReference>
<dbReference type="CDD" id="cd17535">
    <property type="entry name" value="REC_NarL-like"/>
    <property type="match status" value="1"/>
</dbReference>
<name>A0AAJ4THQ1_PRORE</name>
<dbReference type="PANTHER" id="PTHR45566">
    <property type="entry name" value="HTH-TYPE TRANSCRIPTIONAL REGULATOR YHJB-RELATED"/>
    <property type="match status" value="1"/>
</dbReference>
<evidence type="ECO:0000259" key="5">
    <source>
        <dbReference type="PROSITE" id="PS50043"/>
    </source>
</evidence>
<dbReference type="SUPFAM" id="SSF52172">
    <property type="entry name" value="CheY-like"/>
    <property type="match status" value="1"/>
</dbReference>
<sequence>MKKLKLVLVDDHPIVLSGLKDTLSQSMNLEILGAYTQDAELFSFLKKNEVDVIVTDYMMPNNTESSDGQNYIQFLRRQYPNIAVIVLTMVSNPMIIQMLYDSGVSAVVSKEAPLSDLMKAITLAGQGRQYRIPVADMTTTLKSRNAITLNDRVKTLSPRELEVLRLFVQGKPIVDIAKQLNRSDKTISLQKNAAMRKLGVDNNQALISYCLTHHLFDWFFLSN</sequence>
<gene>
    <name evidence="7" type="ORF">KOF27_16555</name>
</gene>
<feature type="modified residue" description="4-aspartylphosphate" evidence="4">
    <location>
        <position position="56"/>
    </location>
</feature>
<dbReference type="AlphaFoldDB" id="A0AAJ4THQ1"/>
<dbReference type="SMART" id="SM00421">
    <property type="entry name" value="HTH_LUXR"/>
    <property type="match status" value="1"/>
</dbReference>
<dbReference type="Gene3D" id="3.40.50.2300">
    <property type="match status" value="1"/>
</dbReference>
<dbReference type="CDD" id="cd06170">
    <property type="entry name" value="LuxR_C_like"/>
    <property type="match status" value="1"/>
</dbReference>
<evidence type="ECO:0000313" key="8">
    <source>
        <dbReference type="Proteomes" id="UP000682358"/>
    </source>
</evidence>
<dbReference type="SUPFAM" id="SSF46894">
    <property type="entry name" value="C-terminal effector domain of the bipartite response regulators"/>
    <property type="match status" value="1"/>
</dbReference>
<dbReference type="Proteomes" id="UP000682358">
    <property type="component" value="Chromosome"/>
</dbReference>
<evidence type="ECO:0000256" key="4">
    <source>
        <dbReference type="PROSITE-ProRule" id="PRU00169"/>
    </source>
</evidence>
<dbReference type="Pfam" id="PF00196">
    <property type="entry name" value="GerE"/>
    <property type="match status" value="1"/>
</dbReference>
<dbReference type="PROSITE" id="PS50110">
    <property type="entry name" value="RESPONSE_REGULATORY"/>
    <property type="match status" value="1"/>
</dbReference>
<dbReference type="PROSITE" id="PS50043">
    <property type="entry name" value="HTH_LUXR_2"/>
    <property type="match status" value="1"/>
</dbReference>
<dbReference type="PANTHER" id="PTHR45566:SF2">
    <property type="entry name" value="NARL SUBFAMILY"/>
    <property type="match status" value="1"/>
</dbReference>
<feature type="domain" description="HTH luxR-type" evidence="5">
    <location>
        <begin position="149"/>
        <end position="214"/>
    </location>
</feature>
<organism evidence="7 8">
    <name type="scientific">Providencia rettgeri</name>
    <dbReference type="NCBI Taxonomy" id="587"/>
    <lineage>
        <taxon>Bacteria</taxon>
        <taxon>Pseudomonadati</taxon>
        <taxon>Pseudomonadota</taxon>
        <taxon>Gammaproteobacteria</taxon>
        <taxon>Enterobacterales</taxon>
        <taxon>Morganellaceae</taxon>
        <taxon>Providencia</taxon>
    </lineage>
</organism>
<evidence type="ECO:0000259" key="6">
    <source>
        <dbReference type="PROSITE" id="PS50110"/>
    </source>
</evidence>
<dbReference type="PRINTS" id="PR00038">
    <property type="entry name" value="HTHLUXR"/>
</dbReference>
<reference evidence="7" key="1">
    <citation type="submission" date="2021-06" db="EMBL/GenBank/DDBJ databases">
        <title>Emergence of genetically related NDM-1-producing Providencia rettgeri strains in Argentina.</title>
        <authorList>
            <person name="Pasteran F."/>
            <person name="Meo A."/>
            <person name="Gomez S."/>
            <person name="Derdoy L."/>
            <person name="Albronoz E."/>
            <person name="Faccone D."/>
            <person name="Guerriero L."/>
            <person name="Archuby D."/>
            <person name="Tarzia A."/>
            <person name="Lopez M."/>
            <person name="Corso A."/>
        </authorList>
    </citation>
    <scope>NUCLEOTIDE SEQUENCE</scope>
    <source>
        <strain evidence="7">PreM15628</strain>
    </source>
</reference>
<protein>
    <submittedName>
        <fullName evidence="7">Response regulator transcription factor</fullName>
    </submittedName>
</protein>
<keyword evidence="1 4" id="KW-0597">Phosphoprotein</keyword>
<evidence type="ECO:0000256" key="2">
    <source>
        <dbReference type="ARBA" id="ARBA00023012"/>
    </source>
</evidence>
<accession>A0AAJ4THQ1</accession>
<dbReference type="InterPro" id="IPR051015">
    <property type="entry name" value="EvgA-like"/>
</dbReference>
<proteinExistence type="predicted"/>
<evidence type="ECO:0000313" key="7">
    <source>
        <dbReference type="EMBL" id="QWQ20189.2"/>
    </source>
</evidence>
<dbReference type="GO" id="GO:0000160">
    <property type="term" value="P:phosphorelay signal transduction system"/>
    <property type="evidence" value="ECO:0007669"/>
    <property type="project" value="InterPro"/>
</dbReference>
<dbReference type="InterPro" id="IPR036388">
    <property type="entry name" value="WH-like_DNA-bd_sf"/>
</dbReference>
<dbReference type="SMART" id="SM00448">
    <property type="entry name" value="REC"/>
    <property type="match status" value="1"/>
</dbReference>
<dbReference type="InterPro" id="IPR000792">
    <property type="entry name" value="Tscrpt_reg_LuxR_C"/>
</dbReference>
<feature type="domain" description="Response regulatory" evidence="6">
    <location>
        <begin position="5"/>
        <end position="125"/>
    </location>
</feature>
<dbReference type="EMBL" id="CP076405">
    <property type="protein sequence ID" value="QWQ20189.2"/>
    <property type="molecule type" value="Genomic_DNA"/>
</dbReference>
<keyword evidence="3" id="KW-0238">DNA-binding</keyword>
<dbReference type="InterPro" id="IPR016032">
    <property type="entry name" value="Sig_transdc_resp-reg_C-effctor"/>
</dbReference>
<keyword evidence="2" id="KW-0902">Two-component regulatory system</keyword>
<evidence type="ECO:0000256" key="3">
    <source>
        <dbReference type="ARBA" id="ARBA00023125"/>
    </source>
</evidence>
<dbReference type="GO" id="GO:0003677">
    <property type="term" value="F:DNA binding"/>
    <property type="evidence" value="ECO:0007669"/>
    <property type="project" value="UniProtKB-KW"/>
</dbReference>
<dbReference type="Gene3D" id="1.10.10.10">
    <property type="entry name" value="Winged helix-like DNA-binding domain superfamily/Winged helix DNA-binding domain"/>
    <property type="match status" value="1"/>
</dbReference>
<dbReference type="InterPro" id="IPR058245">
    <property type="entry name" value="NreC/VraR/RcsB-like_REC"/>
</dbReference>
<dbReference type="InterPro" id="IPR011006">
    <property type="entry name" value="CheY-like_superfamily"/>
</dbReference>
<evidence type="ECO:0000256" key="1">
    <source>
        <dbReference type="ARBA" id="ARBA00022553"/>
    </source>
</evidence>
<dbReference type="GO" id="GO:0006355">
    <property type="term" value="P:regulation of DNA-templated transcription"/>
    <property type="evidence" value="ECO:0007669"/>
    <property type="project" value="InterPro"/>
</dbReference>
<dbReference type="InterPro" id="IPR001789">
    <property type="entry name" value="Sig_transdc_resp-reg_receiver"/>
</dbReference>